<dbReference type="Pfam" id="PF00931">
    <property type="entry name" value="NB-ARC"/>
    <property type="match status" value="1"/>
</dbReference>
<dbReference type="Proteomes" id="UP000002051">
    <property type="component" value="Unassembled WGS sequence"/>
</dbReference>
<dbReference type="EnsemblPlants" id="KEH40927">
    <property type="protein sequence ID" value="KEH40927"/>
    <property type="gene ID" value="MTR_1g037610"/>
</dbReference>
<dbReference type="InterPro" id="IPR002182">
    <property type="entry name" value="NB-ARC"/>
</dbReference>
<evidence type="ECO:0000259" key="8">
    <source>
        <dbReference type="Pfam" id="PF23559"/>
    </source>
</evidence>
<gene>
    <name evidence="10" type="ordered locus">MTR_1g037610</name>
</gene>
<feature type="domain" description="NB-ARC" evidence="6">
    <location>
        <begin position="173"/>
        <end position="349"/>
    </location>
</feature>
<dbReference type="HOGENOM" id="CLU_000837_8_8_1"/>
<dbReference type="PANTHER" id="PTHR36766">
    <property type="entry name" value="PLANT BROAD-SPECTRUM MILDEW RESISTANCE PROTEIN RPW8"/>
    <property type="match status" value="1"/>
</dbReference>
<dbReference type="Gene3D" id="3.80.10.10">
    <property type="entry name" value="Ribonuclease Inhibitor"/>
    <property type="match status" value="2"/>
</dbReference>
<reference evidence="10 12" key="1">
    <citation type="journal article" date="2011" name="Nature">
        <title>The Medicago genome provides insight into the evolution of rhizobial symbioses.</title>
        <authorList>
            <person name="Young N.D."/>
            <person name="Debelle F."/>
            <person name="Oldroyd G.E."/>
            <person name="Geurts R."/>
            <person name="Cannon S.B."/>
            <person name="Udvardi M.K."/>
            <person name="Benedito V.A."/>
            <person name="Mayer K.F."/>
            <person name="Gouzy J."/>
            <person name="Schoof H."/>
            <person name="Van de Peer Y."/>
            <person name="Proost S."/>
            <person name="Cook D.R."/>
            <person name="Meyers B.C."/>
            <person name="Spannagl M."/>
            <person name="Cheung F."/>
            <person name="De Mita S."/>
            <person name="Krishnakumar V."/>
            <person name="Gundlach H."/>
            <person name="Zhou S."/>
            <person name="Mudge J."/>
            <person name="Bharti A.K."/>
            <person name="Murray J.D."/>
            <person name="Naoumkina M.A."/>
            <person name="Rosen B."/>
            <person name="Silverstein K.A."/>
            <person name="Tang H."/>
            <person name="Rombauts S."/>
            <person name="Zhao P.X."/>
            <person name="Zhou P."/>
            <person name="Barbe V."/>
            <person name="Bardou P."/>
            <person name="Bechner M."/>
            <person name="Bellec A."/>
            <person name="Berger A."/>
            <person name="Berges H."/>
            <person name="Bidwell S."/>
            <person name="Bisseling T."/>
            <person name="Choisne N."/>
            <person name="Couloux A."/>
            <person name="Denny R."/>
            <person name="Deshpande S."/>
            <person name="Dai X."/>
            <person name="Doyle J.J."/>
            <person name="Dudez A.M."/>
            <person name="Farmer A.D."/>
            <person name="Fouteau S."/>
            <person name="Franken C."/>
            <person name="Gibelin C."/>
            <person name="Gish J."/>
            <person name="Goldstein S."/>
            <person name="Gonzalez A.J."/>
            <person name="Green P.J."/>
            <person name="Hallab A."/>
            <person name="Hartog M."/>
            <person name="Hua A."/>
            <person name="Humphray S.J."/>
            <person name="Jeong D.H."/>
            <person name="Jing Y."/>
            <person name="Jocker A."/>
            <person name="Kenton S.M."/>
            <person name="Kim D.J."/>
            <person name="Klee K."/>
            <person name="Lai H."/>
            <person name="Lang C."/>
            <person name="Lin S."/>
            <person name="Macmil S.L."/>
            <person name="Magdelenat G."/>
            <person name="Matthews L."/>
            <person name="McCorrison J."/>
            <person name="Monaghan E.L."/>
            <person name="Mun J.H."/>
            <person name="Najar F.Z."/>
            <person name="Nicholson C."/>
            <person name="Noirot C."/>
            <person name="O'Bleness M."/>
            <person name="Paule C.R."/>
            <person name="Poulain J."/>
            <person name="Prion F."/>
            <person name="Qin B."/>
            <person name="Qu C."/>
            <person name="Retzel E.F."/>
            <person name="Riddle C."/>
            <person name="Sallet E."/>
            <person name="Samain S."/>
            <person name="Samson N."/>
            <person name="Sanders I."/>
            <person name="Saurat O."/>
            <person name="Scarpelli C."/>
            <person name="Schiex T."/>
            <person name="Segurens B."/>
            <person name="Severin A.J."/>
            <person name="Sherrier D.J."/>
            <person name="Shi R."/>
            <person name="Sims S."/>
            <person name="Singer S.R."/>
            <person name="Sinharoy S."/>
            <person name="Sterck L."/>
            <person name="Viollet A."/>
            <person name="Wang B.B."/>
            <person name="Wang K."/>
            <person name="Wang M."/>
            <person name="Wang X."/>
            <person name="Warfsmann J."/>
            <person name="Weissenbach J."/>
            <person name="White D.D."/>
            <person name="White J.D."/>
            <person name="Wiley G.B."/>
            <person name="Wincker P."/>
            <person name="Xing Y."/>
            <person name="Yang L."/>
            <person name="Yao Z."/>
            <person name="Ying F."/>
            <person name="Zhai J."/>
            <person name="Zhou L."/>
            <person name="Zuber A."/>
            <person name="Denarie J."/>
            <person name="Dixon R.A."/>
            <person name="May G.D."/>
            <person name="Schwartz D.C."/>
            <person name="Rogers J."/>
            <person name="Quetier F."/>
            <person name="Town C.D."/>
            <person name="Roe B.A."/>
        </authorList>
    </citation>
    <scope>NUCLEOTIDE SEQUENCE [LARGE SCALE GENOMIC DNA]</scope>
    <source>
        <strain evidence="10">A17</strain>
        <strain evidence="11 12">cv. Jemalong A17</strain>
    </source>
</reference>
<dbReference type="FunFam" id="3.40.50.300:FF:001091">
    <property type="entry name" value="Probable disease resistance protein At1g61300"/>
    <property type="match status" value="1"/>
</dbReference>
<keyword evidence="12" id="KW-1185">Reference proteome</keyword>
<dbReference type="GO" id="GO:0051707">
    <property type="term" value="P:response to other organism"/>
    <property type="evidence" value="ECO:0007669"/>
    <property type="project" value="UniProtKB-ARBA"/>
</dbReference>
<dbReference type="InterPro" id="IPR027417">
    <property type="entry name" value="P-loop_NTPase"/>
</dbReference>
<dbReference type="EMBL" id="CM001217">
    <property type="protein sequence ID" value="KEH40927.1"/>
    <property type="molecule type" value="Genomic_DNA"/>
</dbReference>
<evidence type="ECO:0000256" key="1">
    <source>
        <dbReference type="ARBA" id="ARBA00022614"/>
    </source>
</evidence>
<dbReference type="InterPro" id="IPR058922">
    <property type="entry name" value="WHD_DRP"/>
</dbReference>
<dbReference type="Pfam" id="PF18052">
    <property type="entry name" value="Rx_N"/>
    <property type="match status" value="1"/>
</dbReference>
<dbReference type="InterPro" id="IPR056789">
    <property type="entry name" value="LRR_R13L1-DRL21"/>
</dbReference>
<evidence type="ECO:0000259" key="7">
    <source>
        <dbReference type="Pfam" id="PF18052"/>
    </source>
</evidence>
<feature type="domain" description="Disease resistance protein winged helix" evidence="8">
    <location>
        <begin position="432"/>
        <end position="502"/>
    </location>
</feature>
<dbReference type="SUPFAM" id="SSF52540">
    <property type="entry name" value="P-loop containing nucleoside triphosphate hydrolases"/>
    <property type="match status" value="1"/>
</dbReference>
<keyword evidence="1" id="KW-0433">Leucine-rich repeat</keyword>
<dbReference type="InterPro" id="IPR042197">
    <property type="entry name" value="Apaf_helical"/>
</dbReference>
<dbReference type="GO" id="GO:0006952">
    <property type="term" value="P:defense response"/>
    <property type="evidence" value="ECO:0007669"/>
    <property type="project" value="UniProtKB-KW"/>
</dbReference>
<evidence type="ECO:0000256" key="2">
    <source>
        <dbReference type="ARBA" id="ARBA00022737"/>
    </source>
</evidence>
<dbReference type="Pfam" id="PF23559">
    <property type="entry name" value="WHD_DRP"/>
    <property type="match status" value="1"/>
</dbReference>
<dbReference type="InterPro" id="IPR041118">
    <property type="entry name" value="Rx_N"/>
</dbReference>
<dbReference type="FunFam" id="1.10.10.10:FF:000322">
    <property type="entry name" value="Probable disease resistance protein At1g63360"/>
    <property type="match status" value="1"/>
</dbReference>
<dbReference type="Gene3D" id="1.20.5.4130">
    <property type="match status" value="1"/>
</dbReference>
<proteinExistence type="predicted"/>
<keyword evidence="5" id="KW-0067">ATP-binding</keyword>
<evidence type="ECO:0000256" key="4">
    <source>
        <dbReference type="ARBA" id="ARBA00022821"/>
    </source>
</evidence>
<feature type="domain" description="Disease resistance N-terminal" evidence="7">
    <location>
        <begin position="10"/>
        <end position="101"/>
    </location>
</feature>
<dbReference type="InterPro" id="IPR036388">
    <property type="entry name" value="WH-like_DNA-bd_sf"/>
</dbReference>
<dbReference type="Pfam" id="PF25019">
    <property type="entry name" value="LRR_R13L1-DRL21"/>
    <property type="match status" value="1"/>
</dbReference>
<feature type="domain" description="R13L1/DRL21-like LRR repeat region" evidence="9">
    <location>
        <begin position="693"/>
        <end position="826"/>
    </location>
</feature>
<dbReference type="Gene3D" id="1.10.10.10">
    <property type="entry name" value="Winged helix-like DNA-binding domain superfamily/Winged helix DNA-binding domain"/>
    <property type="match status" value="1"/>
</dbReference>
<accession>A0A072VGN3</accession>
<keyword evidence="3" id="KW-0547">Nucleotide-binding</keyword>
<evidence type="ECO:0000256" key="3">
    <source>
        <dbReference type="ARBA" id="ARBA00022741"/>
    </source>
</evidence>
<dbReference type="PRINTS" id="PR00364">
    <property type="entry name" value="DISEASERSIST"/>
</dbReference>
<keyword evidence="2" id="KW-0677">Repeat</keyword>
<reference evidence="10 12" key="2">
    <citation type="journal article" date="2014" name="BMC Genomics">
        <title>An improved genome release (version Mt4.0) for the model legume Medicago truncatula.</title>
        <authorList>
            <person name="Tang H."/>
            <person name="Krishnakumar V."/>
            <person name="Bidwell S."/>
            <person name="Rosen B."/>
            <person name="Chan A."/>
            <person name="Zhou S."/>
            <person name="Gentzbittel L."/>
            <person name="Childs K.L."/>
            <person name="Yandell M."/>
            <person name="Gundlach H."/>
            <person name="Mayer K.F."/>
            <person name="Schwartz D.C."/>
            <person name="Town C.D."/>
        </authorList>
    </citation>
    <scope>GENOME REANNOTATION</scope>
    <source>
        <strain evidence="10">A17</strain>
        <strain evidence="11 12">cv. Jemalong A17</strain>
    </source>
</reference>
<dbReference type="InterPro" id="IPR032675">
    <property type="entry name" value="LRR_dom_sf"/>
</dbReference>
<evidence type="ECO:0000313" key="10">
    <source>
        <dbReference type="EMBL" id="KEH40927.1"/>
    </source>
</evidence>
<evidence type="ECO:0000313" key="12">
    <source>
        <dbReference type="Proteomes" id="UP000002051"/>
    </source>
</evidence>
<sequence>MATIVVEALLSASLELLLKKIVAEDFVDFIRSTKLDVALLEKLNVTLLSLQAVLHDAEEKQITNPAVKQWLDLLRDAVFEADDLFDEINTEALRRKVEGEDETQTASTKVLKKLSYHFKMFNRKINSKLQKLVDRLENLSNQNLGFKGASSSVWHGTPTSSVMGDEYAIYGREEDKKKLKEFLLAEDVSDGRSKIGVISIVGMGGLGKTTLAKLLYNDREVKEKFEVRGWAHISKDFDVVTVTKTILESVTSKRNDTDALNILQVQLQQSLRSKKFLLVLDDIWHGKYVDCWNSLIDIFNVGLRESKVIITTRNERVAATMQTFLPIYKLEPLQRDDCWSLLAKYAFPTSNYQQRSNLKKIGREIAKKCDGLPLAAIAIGGLLRTKFSQDYWNDVLKSNIWELTNDEVQPSLLLSYRYLPAPLKGCFAYCSIFPKNSILEKNMVVQLWIAEGLVPQPKNEKSWEKVAEEYFDELVSRCLIRKRSIDDLEVSFEMHDLVNDLAMIVSSPYCIRLDEQKPHERVRHLSYNIGEYDSYDKFDHLQGLKSLRTILPLPLHLPRFSSDNFVSRKLVYDLLPQMKQLHVLSLSNYKNITKLPNSIGNLIYLRYLNLSRTGIRRLPSETCKLYNLQTLLLSCCDSLIELPKDMGKLVNLRHLDIRGTPLYEIPAQILKLENLQTLSDFVVNSEDVGLKIADMGKYSHLQGSLFISKLQNVTDPSHAFQANLMMKKQIDELQLQWSYTTSSQLQQWSCTTSSQLQSVVLEQLRPSTNLKNLTITGYGGNNFPSWLGGSLFCNMVCLKISHCDNCPRLPPLGQLGNLRKLFIDKMKSVKSIGIELYGSGSPLFQPFPLLETLEFDTMLEWKEWKLTGGTSTEFPRLTCLSLRNCPKLKGNIPLGQLSNLKELRIEGMNSVKTFGSEFYGSSNSPLFQPFLSLETLQFRDMQEWEEWKLIGGTSTEFPSLSHLSLYGCPKLKGNIPGNHPSLTSLSLEYCLKLKGMSPKNLPSLRELDLRECPLLMESSHSDDKRNITITSPSSDVFSELMISLNSLRKITLKDIPSLTSLPRDSLPKTLQSLIIWNCGNLEFIPYEFSDSYKSLENLEISNSCNSMISFTLGFLPFLQTLHICNCKSLKSILIAEDTSQHNLLFLRTVEIRKCDELESVSLGGFPIPSLVHLTVCECKKLRSLPEPTNTLGILQNVEIRDLPNLQYFAIDDLPISLRELSVYKVGGILWNATWERLTSLSVLNITGDDHVKAMMKMEVPLLPTSLVSLTISFEDIECLDGKWLQHLTSLQELKISGSPKLKSLPEKGKLPSSLKVLRIIDCPLLEEICRWKSGKEWHYGPSGVETGIKCFPFYSSFFFLLLTMVTEKVSTMGKAINVEIEPSELETRPDHPPLMVHASYTDQNLLNLESIYRKGVANFLKICFDFRATCVGKKLVEDGPNWHCFEAFLLIPALHHTTCAFPHTQGMLQHTVHTQGRQAGAPCACYKTGSVQTAFFTLFWKIL</sequence>
<evidence type="ECO:0000259" key="6">
    <source>
        <dbReference type="Pfam" id="PF00931"/>
    </source>
</evidence>
<dbReference type="Gene3D" id="3.40.50.300">
    <property type="entry name" value="P-loop containing nucleotide triphosphate hydrolases"/>
    <property type="match status" value="1"/>
</dbReference>
<dbReference type="Gene3D" id="1.10.8.430">
    <property type="entry name" value="Helical domain of apoptotic protease-activating factors"/>
    <property type="match status" value="1"/>
</dbReference>
<dbReference type="GO" id="GO:0005524">
    <property type="term" value="F:ATP binding"/>
    <property type="evidence" value="ECO:0007669"/>
    <property type="project" value="UniProtKB-KW"/>
</dbReference>
<keyword evidence="4" id="KW-0611">Plant defense</keyword>
<evidence type="ECO:0000259" key="9">
    <source>
        <dbReference type="Pfam" id="PF25019"/>
    </source>
</evidence>
<dbReference type="GO" id="GO:0043531">
    <property type="term" value="F:ADP binding"/>
    <property type="evidence" value="ECO:0007669"/>
    <property type="project" value="InterPro"/>
</dbReference>
<protein>
    <submittedName>
        <fullName evidence="10">LRR and NB-ARC domain disease resistance protein</fullName>
    </submittedName>
</protein>
<evidence type="ECO:0000313" key="11">
    <source>
        <dbReference type="EnsemblPlants" id="KEH40927"/>
    </source>
</evidence>
<evidence type="ECO:0000256" key="5">
    <source>
        <dbReference type="ARBA" id="ARBA00022840"/>
    </source>
</evidence>
<name>A0A072VGN3_MEDTR</name>
<organism evidence="10 12">
    <name type="scientific">Medicago truncatula</name>
    <name type="common">Barrel medic</name>
    <name type="synonym">Medicago tribuloides</name>
    <dbReference type="NCBI Taxonomy" id="3880"/>
    <lineage>
        <taxon>Eukaryota</taxon>
        <taxon>Viridiplantae</taxon>
        <taxon>Streptophyta</taxon>
        <taxon>Embryophyta</taxon>
        <taxon>Tracheophyta</taxon>
        <taxon>Spermatophyta</taxon>
        <taxon>Magnoliopsida</taxon>
        <taxon>eudicotyledons</taxon>
        <taxon>Gunneridae</taxon>
        <taxon>Pentapetalae</taxon>
        <taxon>rosids</taxon>
        <taxon>fabids</taxon>
        <taxon>Fabales</taxon>
        <taxon>Fabaceae</taxon>
        <taxon>Papilionoideae</taxon>
        <taxon>50 kb inversion clade</taxon>
        <taxon>NPAAA clade</taxon>
        <taxon>Hologalegina</taxon>
        <taxon>IRL clade</taxon>
        <taxon>Trifolieae</taxon>
        <taxon>Medicago</taxon>
    </lineage>
</organism>
<reference evidence="11" key="3">
    <citation type="submission" date="2015-04" db="UniProtKB">
        <authorList>
            <consortium name="EnsemblPlants"/>
        </authorList>
    </citation>
    <scope>IDENTIFICATION</scope>
    <source>
        <strain evidence="11">cv. Jemalong A17</strain>
    </source>
</reference>
<dbReference type="PANTHER" id="PTHR36766:SF40">
    <property type="entry name" value="DISEASE RESISTANCE PROTEIN RGA3"/>
    <property type="match status" value="1"/>
</dbReference>
<dbReference type="SUPFAM" id="SSF52058">
    <property type="entry name" value="L domain-like"/>
    <property type="match status" value="2"/>
</dbReference>